<accession>A0A9J6EP91</accession>
<dbReference type="GO" id="GO:0003724">
    <property type="term" value="F:RNA helicase activity"/>
    <property type="evidence" value="ECO:0007669"/>
    <property type="project" value="UniProtKB-EC"/>
</dbReference>
<dbReference type="InterPro" id="IPR011545">
    <property type="entry name" value="DEAD/DEAH_box_helicase_dom"/>
</dbReference>
<keyword evidence="10" id="KW-1185">Reference proteome</keyword>
<dbReference type="Pfam" id="PF00270">
    <property type="entry name" value="DEAD"/>
    <property type="match status" value="1"/>
</dbReference>
<protein>
    <recommendedName>
        <fullName evidence="1">RNA helicase</fullName>
        <ecNumber evidence="1">3.6.4.13</ecNumber>
    </recommendedName>
</protein>
<sequence>MNGPNGVNGLTGLPDTVGVNLYWNYWPMEMADLLERIRNFKHYLPRGDHFNSSYSIWLHTFGVPPPVPKSQVRSALPAPEHDSPSMEQLFYREHFATARRTQAETSEFRSKNNVTVRGRAVPTPILQLYEANLPECVAEAAACALKHGPLTALQSQCWPVALRGRDLLAISHNRAQANEQAYLVPAIVRAVHQPSTGNGLVTLILVPTLEVAEKIQRLVADLEMYTGVRSVCLCSGDWKERQLKILKKASYGMWIATPSRLLSFLKEGKVKISGCTLLVLDEADRMLAMGFEKTLRSIAAVVRPDRQTLVLANSASREVGDLADFLLRDHVQVTIGYSKLAENERVEQTVIVCEKPRKLDRLVTLFEDILKKKDDKVIVFVETRSNVEKTVFELQLRGWSVTGIHGAKTRDERRRAMDAFKSGLSSILVVTDVAAQQVDVGCVRYVVHYDRPANADVYVNRVNCASHCDRSGVAYAFLAPDDARHAKELVFYLRDAGQEVDPHLVQIAERESHFKRRKAGRLSH</sequence>
<dbReference type="PROSITE" id="PS00039">
    <property type="entry name" value="DEAD_ATP_HELICASE"/>
    <property type="match status" value="1"/>
</dbReference>
<dbReference type="Pfam" id="PF00271">
    <property type="entry name" value="Helicase_C"/>
    <property type="match status" value="1"/>
</dbReference>
<dbReference type="Proteomes" id="UP000821866">
    <property type="component" value="Chromosome 11"/>
</dbReference>
<dbReference type="InterPro" id="IPR001650">
    <property type="entry name" value="Helicase_C-like"/>
</dbReference>
<dbReference type="EC" id="3.6.4.13" evidence="1"/>
<gene>
    <name evidence="9" type="ORF">HPB51_024643</name>
</gene>
<keyword evidence="3 6" id="KW-0378">Hydrolase</keyword>
<dbReference type="SMART" id="SM00490">
    <property type="entry name" value="HELICc"/>
    <property type="match status" value="1"/>
</dbReference>
<reference evidence="9" key="1">
    <citation type="journal article" date="2020" name="Cell">
        <title>Large-Scale Comparative Analyses of Tick Genomes Elucidate Their Genetic Diversity and Vector Capacities.</title>
        <authorList>
            <consortium name="Tick Genome and Microbiome Consortium (TIGMIC)"/>
            <person name="Jia N."/>
            <person name="Wang J."/>
            <person name="Shi W."/>
            <person name="Du L."/>
            <person name="Sun Y."/>
            <person name="Zhan W."/>
            <person name="Jiang J.F."/>
            <person name="Wang Q."/>
            <person name="Zhang B."/>
            <person name="Ji P."/>
            <person name="Bell-Sakyi L."/>
            <person name="Cui X.M."/>
            <person name="Yuan T.T."/>
            <person name="Jiang B.G."/>
            <person name="Yang W.F."/>
            <person name="Lam T.T."/>
            <person name="Chang Q.C."/>
            <person name="Ding S.J."/>
            <person name="Wang X.J."/>
            <person name="Zhu J.G."/>
            <person name="Ruan X.D."/>
            <person name="Zhao L."/>
            <person name="Wei J.T."/>
            <person name="Ye R.Z."/>
            <person name="Que T.C."/>
            <person name="Du C.H."/>
            <person name="Zhou Y.H."/>
            <person name="Cheng J.X."/>
            <person name="Dai P.F."/>
            <person name="Guo W.B."/>
            <person name="Han X.H."/>
            <person name="Huang E.J."/>
            <person name="Li L.F."/>
            <person name="Wei W."/>
            <person name="Gao Y.C."/>
            <person name="Liu J.Z."/>
            <person name="Shao H.Z."/>
            <person name="Wang X."/>
            <person name="Wang C.C."/>
            <person name="Yang T.C."/>
            <person name="Huo Q.B."/>
            <person name="Li W."/>
            <person name="Chen H.Y."/>
            <person name="Chen S.E."/>
            <person name="Zhou L.G."/>
            <person name="Ni X.B."/>
            <person name="Tian J.H."/>
            <person name="Sheng Y."/>
            <person name="Liu T."/>
            <person name="Pan Y.S."/>
            <person name="Xia L.Y."/>
            <person name="Li J."/>
            <person name="Zhao F."/>
            <person name="Cao W.C."/>
        </authorList>
    </citation>
    <scope>NUCLEOTIDE SEQUENCE</scope>
    <source>
        <strain evidence="9">Rmic-2018</strain>
    </source>
</reference>
<dbReference type="GO" id="GO:0003676">
    <property type="term" value="F:nucleic acid binding"/>
    <property type="evidence" value="ECO:0007669"/>
    <property type="project" value="InterPro"/>
</dbReference>
<dbReference type="InterPro" id="IPR014001">
    <property type="entry name" value="Helicase_ATP-bd"/>
</dbReference>
<dbReference type="VEuPathDB" id="VectorBase:LOC119181674"/>
<dbReference type="EMBL" id="JABSTU010000003">
    <property type="protein sequence ID" value="KAH8036307.1"/>
    <property type="molecule type" value="Genomic_DNA"/>
</dbReference>
<evidence type="ECO:0000256" key="3">
    <source>
        <dbReference type="ARBA" id="ARBA00022801"/>
    </source>
</evidence>
<evidence type="ECO:0000259" key="7">
    <source>
        <dbReference type="PROSITE" id="PS51192"/>
    </source>
</evidence>
<evidence type="ECO:0000256" key="4">
    <source>
        <dbReference type="ARBA" id="ARBA00022806"/>
    </source>
</evidence>
<feature type="domain" description="Helicase C-terminal" evidence="8">
    <location>
        <begin position="358"/>
        <end position="508"/>
    </location>
</feature>
<dbReference type="Gene3D" id="3.40.50.300">
    <property type="entry name" value="P-loop containing nucleotide triphosphate hydrolases"/>
    <property type="match status" value="2"/>
</dbReference>
<comment type="caution">
    <text evidence="9">The sequence shown here is derived from an EMBL/GenBank/DDBJ whole genome shotgun (WGS) entry which is preliminary data.</text>
</comment>
<dbReference type="SMART" id="SM00487">
    <property type="entry name" value="DEXDc"/>
    <property type="match status" value="1"/>
</dbReference>
<dbReference type="InterPro" id="IPR027417">
    <property type="entry name" value="P-loop_NTPase"/>
</dbReference>
<reference evidence="9" key="2">
    <citation type="submission" date="2021-09" db="EMBL/GenBank/DDBJ databases">
        <authorList>
            <person name="Jia N."/>
            <person name="Wang J."/>
            <person name="Shi W."/>
            <person name="Du L."/>
            <person name="Sun Y."/>
            <person name="Zhan W."/>
            <person name="Jiang J."/>
            <person name="Wang Q."/>
            <person name="Zhang B."/>
            <person name="Ji P."/>
            <person name="Sakyi L.B."/>
            <person name="Cui X."/>
            <person name="Yuan T."/>
            <person name="Jiang B."/>
            <person name="Yang W."/>
            <person name="Lam T.T.-Y."/>
            <person name="Chang Q."/>
            <person name="Ding S."/>
            <person name="Wang X."/>
            <person name="Zhu J."/>
            <person name="Ruan X."/>
            <person name="Zhao L."/>
            <person name="Wei J."/>
            <person name="Que T."/>
            <person name="Du C."/>
            <person name="Cheng J."/>
            <person name="Dai P."/>
            <person name="Han X."/>
            <person name="Huang E."/>
            <person name="Gao Y."/>
            <person name="Liu J."/>
            <person name="Shao H."/>
            <person name="Ye R."/>
            <person name="Li L."/>
            <person name="Wei W."/>
            <person name="Wang X."/>
            <person name="Wang C."/>
            <person name="Huo Q."/>
            <person name="Li W."/>
            <person name="Guo W."/>
            <person name="Chen H."/>
            <person name="Chen S."/>
            <person name="Zhou L."/>
            <person name="Zhou L."/>
            <person name="Ni X."/>
            <person name="Tian J."/>
            <person name="Zhou Y."/>
            <person name="Sheng Y."/>
            <person name="Liu T."/>
            <person name="Pan Y."/>
            <person name="Xia L."/>
            <person name="Li J."/>
            <person name="Zhao F."/>
            <person name="Cao W."/>
        </authorList>
    </citation>
    <scope>NUCLEOTIDE SEQUENCE</scope>
    <source>
        <strain evidence="9">Rmic-2018</strain>
        <tissue evidence="9">Larvae</tissue>
    </source>
</reference>
<organism evidence="9 10">
    <name type="scientific">Rhipicephalus microplus</name>
    <name type="common">Cattle tick</name>
    <name type="synonym">Boophilus microplus</name>
    <dbReference type="NCBI Taxonomy" id="6941"/>
    <lineage>
        <taxon>Eukaryota</taxon>
        <taxon>Metazoa</taxon>
        <taxon>Ecdysozoa</taxon>
        <taxon>Arthropoda</taxon>
        <taxon>Chelicerata</taxon>
        <taxon>Arachnida</taxon>
        <taxon>Acari</taxon>
        <taxon>Parasitiformes</taxon>
        <taxon>Ixodida</taxon>
        <taxon>Ixodoidea</taxon>
        <taxon>Ixodidae</taxon>
        <taxon>Rhipicephalinae</taxon>
        <taxon>Rhipicephalus</taxon>
        <taxon>Boophilus</taxon>
    </lineage>
</organism>
<comment type="similarity">
    <text evidence="6">Belongs to the DEAD box helicase family.</text>
</comment>
<name>A0A9J6EP91_RHIMP</name>
<dbReference type="OMA" id="QTHELTY"/>
<dbReference type="PROSITE" id="PS51192">
    <property type="entry name" value="HELICASE_ATP_BIND_1"/>
    <property type="match status" value="1"/>
</dbReference>
<evidence type="ECO:0000313" key="10">
    <source>
        <dbReference type="Proteomes" id="UP000821866"/>
    </source>
</evidence>
<proteinExistence type="inferred from homology"/>
<dbReference type="InterPro" id="IPR000629">
    <property type="entry name" value="RNA-helicase_DEAD-box_CS"/>
</dbReference>
<dbReference type="CDD" id="cd18787">
    <property type="entry name" value="SF2_C_DEAD"/>
    <property type="match status" value="1"/>
</dbReference>
<dbReference type="GO" id="GO:0016787">
    <property type="term" value="F:hydrolase activity"/>
    <property type="evidence" value="ECO:0007669"/>
    <property type="project" value="UniProtKB-KW"/>
</dbReference>
<feature type="domain" description="Helicase ATP-binding" evidence="7">
    <location>
        <begin position="158"/>
        <end position="333"/>
    </location>
</feature>
<dbReference type="SUPFAM" id="SSF52540">
    <property type="entry name" value="P-loop containing nucleoside triphosphate hydrolases"/>
    <property type="match status" value="1"/>
</dbReference>
<evidence type="ECO:0000256" key="5">
    <source>
        <dbReference type="ARBA" id="ARBA00022840"/>
    </source>
</evidence>
<keyword evidence="4 6" id="KW-0347">Helicase</keyword>
<keyword evidence="5 6" id="KW-0067">ATP-binding</keyword>
<dbReference type="PROSITE" id="PS51194">
    <property type="entry name" value="HELICASE_CTER"/>
    <property type="match status" value="1"/>
</dbReference>
<evidence type="ECO:0000256" key="6">
    <source>
        <dbReference type="RuleBase" id="RU000492"/>
    </source>
</evidence>
<evidence type="ECO:0000256" key="1">
    <source>
        <dbReference type="ARBA" id="ARBA00012552"/>
    </source>
</evidence>
<evidence type="ECO:0000259" key="8">
    <source>
        <dbReference type="PROSITE" id="PS51194"/>
    </source>
</evidence>
<keyword evidence="2 6" id="KW-0547">Nucleotide-binding</keyword>
<dbReference type="GO" id="GO:0005524">
    <property type="term" value="F:ATP binding"/>
    <property type="evidence" value="ECO:0007669"/>
    <property type="project" value="UniProtKB-KW"/>
</dbReference>
<evidence type="ECO:0000256" key="2">
    <source>
        <dbReference type="ARBA" id="ARBA00022741"/>
    </source>
</evidence>
<dbReference type="AlphaFoldDB" id="A0A9J6EP91"/>
<dbReference type="OrthoDB" id="6518853at2759"/>
<dbReference type="PANTHER" id="PTHR47958">
    <property type="entry name" value="ATP-DEPENDENT RNA HELICASE DBP3"/>
    <property type="match status" value="1"/>
</dbReference>
<evidence type="ECO:0000313" key="9">
    <source>
        <dbReference type="EMBL" id="KAH8036307.1"/>
    </source>
</evidence>